<dbReference type="AlphaFoldDB" id="X1J497"/>
<organism evidence="1">
    <name type="scientific">marine sediment metagenome</name>
    <dbReference type="NCBI Taxonomy" id="412755"/>
    <lineage>
        <taxon>unclassified sequences</taxon>
        <taxon>metagenomes</taxon>
        <taxon>ecological metagenomes</taxon>
    </lineage>
</organism>
<evidence type="ECO:0000313" key="1">
    <source>
        <dbReference type="EMBL" id="GAH73164.1"/>
    </source>
</evidence>
<sequence>MTVSAVPEFSYGEFIYPDGLVNVKAARFPDSVHRLVRQ</sequence>
<dbReference type="EMBL" id="BARU01027341">
    <property type="protein sequence ID" value="GAH73164.1"/>
    <property type="molecule type" value="Genomic_DNA"/>
</dbReference>
<reference evidence="1" key="1">
    <citation type="journal article" date="2014" name="Front. Microbiol.">
        <title>High frequency of phylogenetically diverse reductive dehalogenase-homologous genes in deep subseafloor sedimentary metagenomes.</title>
        <authorList>
            <person name="Kawai M."/>
            <person name="Futagami T."/>
            <person name="Toyoda A."/>
            <person name="Takaki Y."/>
            <person name="Nishi S."/>
            <person name="Hori S."/>
            <person name="Arai W."/>
            <person name="Tsubouchi T."/>
            <person name="Morono Y."/>
            <person name="Uchiyama I."/>
            <person name="Ito T."/>
            <person name="Fujiyama A."/>
            <person name="Inagaki F."/>
            <person name="Takami H."/>
        </authorList>
    </citation>
    <scope>NUCLEOTIDE SEQUENCE</scope>
    <source>
        <strain evidence="1">Expedition CK06-06</strain>
    </source>
</reference>
<feature type="non-terminal residue" evidence="1">
    <location>
        <position position="38"/>
    </location>
</feature>
<gene>
    <name evidence="1" type="ORF">S03H2_43779</name>
</gene>
<comment type="caution">
    <text evidence="1">The sequence shown here is derived from an EMBL/GenBank/DDBJ whole genome shotgun (WGS) entry which is preliminary data.</text>
</comment>
<proteinExistence type="predicted"/>
<name>X1J497_9ZZZZ</name>
<protein>
    <submittedName>
        <fullName evidence="1">Uncharacterized protein</fullName>
    </submittedName>
</protein>
<accession>X1J497</accession>